<keyword evidence="2" id="KW-1185">Reference proteome</keyword>
<organism evidence="1 2">
    <name type="scientific">Allacma fusca</name>
    <dbReference type="NCBI Taxonomy" id="39272"/>
    <lineage>
        <taxon>Eukaryota</taxon>
        <taxon>Metazoa</taxon>
        <taxon>Ecdysozoa</taxon>
        <taxon>Arthropoda</taxon>
        <taxon>Hexapoda</taxon>
        <taxon>Collembola</taxon>
        <taxon>Symphypleona</taxon>
        <taxon>Sminthuridae</taxon>
        <taxon>Allacma</taxon>
    </lineage>
</organism>
<proteinExistence type="predicted"/>
<protein>
    <submittedName>
        <fullName evidence="1">Uncharacterized protein</fullName>
    </submittedName>
</protein>
<name>A0A8J2LFH2_9HEXA</name>
<accession>A0A8J2LFH2</accession>
<dbReference type="AlphaFoldDB" id="A0A8J2LFH2"/>
<sequence>MWSCLSLHGTQEERSEQWEYKRNALYCFLYKRDFIKYCNGTVVRLFSTYFYVYVGMTERNGGKLTLCYSCVRMTAAPEIRLCIFVQLLLLRIRIFEVVCKYNNDHVGYGKDMSRGVPA</sequence>
<reference evidence="1" key="1">
    <citation type="submission" date="2021-06" db="EMBL/GenBank/DDBJ databases">
        <authorList>
            <person name="Hodson N. C."/>
            <person name="Mongue J. A."/>
            <person name="Jaron S. K."/>
        </authorList>
    </citation>
    <scope>NUCLEOTIDE SEQUENCE</scope>
</reference>
<evidence type="ECO:0000313" key="2">
    <source>
        <dbReference type="Proteomes" id="UP000708208"/>
    </source>
</evidence>
<comment type="caution">
    <text evidence="1">The sequence shown here is derived from an EMBL/GenBank/DDBJ whole genome shotgun (WGS) entry which is preliminary data.</text>
</comment>
<dbReference type="Proteomes" id="UP000708208">
    <property type="component" value="Unassembled WGS sequence"/>
</dbReference>
<dbReference type="EMBL" id="CAJVCH010557562">
    <property type="protein sequence ID" value="CAG7830786.1"/>
    <property type="molecule type" value="Genomic_DNA"/>
</dbReference>
<gene>
    <name evidence="1" type="ORF">AFUS01_LOCUS40566</name>
</gene>
<evidence type="ECO:0000313" key="1">
    <source>
        <dbReference type="EMBL" id="CAG7830786.1"/>
    </source>
</evidence>